<gene>
    <name evidence="5" type="primary">trmJ</name>
    <name evidence="7" type="ORF">OFY17_01000</name>
</gene>
<keyword evidence="2 5" id="KW-0489">Methyltransferase</keyword>
<evidence type="ECO:0000256" key="2">
    <source>
        <dbReference type="ARBA" id="ARBA00022603"/>
    </source>
</evidence>
<accession>A0ABT2YNI0</accession>
<evidence type="ECO:0000259" key="6">
    <source>
        <dbReference type="Pfam" id="PF00588"/>
    </source>
</evidence>
<comment type="function">
    <text evidence="5">Catalyzes the formation of 2'O-methylated cytidine (Cm32) or 2'O-methylated uridine (Um32) at position 32 in tRNA.</text>
</comment>
<dbReference type="InterPro" id="IPR029028">
    <property type="entry name" value="Alpha/beta_knot_MTases"/>
</dbReference>
<evidence type="ECO:0000256" key="4">
    <source>
        <dbReference type="ARBA" id="ARBA00022691"/>
    </source>
</evidence>
<protein>
    <recommendedName>
        <fullName evidence="5">tRNA (cytidine/uridine-2'-O-)-methyltransferase TrmJ</fullName>
        <ecNumber evidence="5">2.1.1.200</ecNumber>
    </recommendedName>
    <alternativeName>
        <fullName evidence="5">tRNA (cytidine(32)/uridine(32)-2'-O)-methyltransferase</fullName>
    </alternativeName>
    <alternativeName>
        <fullName evidence="5">tRNA Cm32/Um32 methyltransferase</fullName>
    </alternativeName>
</protein>
<dbReference type="Gene3D" id="1.10.8.590">
    <property type="match status" value="1"/>
</dbReference>
<comment type="similarity">
    <text evidence="1">Belongs to the class IV-like SAM-binding methyltransferase superfamily. RNA methyltransferase TrmH family.</text>
</comment>
<dbReference type="InterPro" id="IPR004384">
    <property type="entry name" value="RNA_MeTrfase_TrmJ/LasT"/>
</dbReference>
<comment type="catalytic activity">
    <reaction evidence="5">
        <text>uridine(32) in tRNA + S-adenosyl-L-methionine = 2'-O-methyluridine(32) in tRNA + S-adenosyl-L-homocysteine + H(+)</text>
        <dbReference type="Rhea" id="RHEA:42936"/>
        <dbReference type="Rhea" id="RHEA-COMP:10107"/>
        <dbReference type="Rhea" id="RHEA-COMP:10290"/>
        <dbReference type="ChEBI" id="CHEBI:15378"/>
        <dbReference type="ChEBI" id="CHEBI:57856"/>
        <dbReference type="ChEBI" id="CHEBI:59789"/>
        <dbReference type="ChEBI" id="CHEBI:65315"/>
        <dbReference type="ChEBI" id="CHEBI:74478"/>
        <dbReference type="EC" id="2.1.1.200"/>
    </reaction>
</comment>
<dbReference type="RefSeq" id="WP_263528824.1">
    <property type="nucleotide sequence ID" value="NZ_JAOVZB010000001.1"/>
</dbReference>
<evidence type="ECO:0000313" key="8">
    <source>
        <dbReference type="Proteomes" id="UP001209713"/>
    </source>
</evidence>
<evidence type="ECO:0000256" key="3">
    <source>
        <dbReference type="ARBA" id="ARBA00022679"/>
    </source>
</evidence>
<organism evidence="7 8">
    <name type="scientific">Marinomonas sargassi</name>
    <dbReference type="NCBI Taxonomy" id="2984494"/>
    <lineage>
        <taxon>Bacteria</taxon>
        <taxon>Pseudomonadati</taxon>
        <taxon>Pseudomonadota</taxon>
        <taxon>Gammaproteobacteria</taxon>
        <taxon>Oceanospirillales</taxon>
        <taxon>Oceanospirillaceae</taxon>
        <taxon>Marinomonas</taxon>
    </lineage>
</organism>
<dbReference type="PANTHER" id="PTHR42786">
    <property type="entry name" value="TRNA/RRNA METHYLTRANSFERASE"/>
    <property type="match status" value="1"/>
</dbReference>
<sequence>MQNKIRIVLVNTSHPGNIGGAARAMKNMGLADLYLVAPKEYPSEEAVSRASGATDILHNAVIVDTLEEALVDCQLVIGTSARERNIPWPLVDPRQAADLVFDEGLETAFVFGREDRGLTNEELQRCNYHVHIPSVESFSSLNLGAAVQVIAYELRMKSLLLKDKPPVTSKWDVPAANVEQIDYLLEHLEKVLVKTEFLDPNTPMQVMTRFRRLFQRSRLDQQEVGMLRGMLTSMEKKAKDQP</sequence>
<name>A0ABT2YNI0_9GAMM</name>
<reference evidence="7 8" key="1">
    <citation type="submission" date="2022-10" db="EMBL/GenBank/DDBJ databases">
        <title>Marinomonas transparenta sp. nov. and Marinomonas sargassi sp. nov., isolated from marine alga (Sargassum natans (L.) Gaillon).</title>
        <authorList>
            <person name="Wang Y."/>
        </authorList>
    </citation>
    <scope>NUCLEOTIDE SEQUENCE [LARGE SCALE GENOMIC DNA]</scope>
    <source>
        <strain evidence="7 8">C2222</strain>
    </source>
</reference>
<feature type="domain" description="tRNA/rRNA methyltransferase SpoU type" evidence="6">
    <location>
        <begin position="5"/>
        <end position="152"/>
    </location>
</feature>
<comment type="subcellular location">
    <subcellularLocation>
        <location evidence="5">Cytoplasm</location>
    </subcellularLocation>
</comment>
<keyword evidence="5" id="KW-0963">Cytoplasm</keyword>
<dbReference type="Gene3D" id="3.40.1280.10">
    <property type="match status" value="1"/>
</dbReference>
<proteinExistence type="inferred from homology"/>
<keyword evidence="4 5" id="KW-0949">S-adenosyl-L-methionine</keyword>
<evidence type="ECO:0000313" key="7">
    <source>
        <dbReference type="EMBL" id="MCV2401448.1"/>
    </source>
</evidence>
<comment type="caution">
    <text evidence="7">The sequence shown here is derived from an EMBL/GenBank/DDBJ whole genome shotgun (WGS) entry which is preliminary data.</text>
</comment>
<dbReference type="GO" id="GO:0008168">
    <property type="term" value="F:methyltransferase activity"/>
    <property type="evidence" value="ECO:0007669"/>
    <property type="project" value="UniProtKB-KW"/>
</dbReference>
<dbReference type="GO" id="GO:0032259">
    <property type="term" value="P:methylation"/>
    <property type="evidence" value="ECO:0007669"/>
    <property type="project" value="UniProtKB-KW"/>
</dbReference>
<dbReference type="PANTHER" id="PTHR42786:SF2">
    <property type="entry name" value="TRNA (CYTIDINE_URIDINE-2'-O-)-METHYLTRANSFERASE TRMJ"/>
    <property type="match status" value="1"/>
</dbReference>
<dbReference type="CDD" id="cd18093">
    <property type="entry name" value="SpoU-like_TrmJ"/>
    <property type="match status" value="1"/>
</dbReference>
<comment type="subunit">
    <text evidence="5">Homodimer.</text>
</comment>
<dbReference type="SUPFAM" id="SSF75217">
    <property type="entry name" value="alpha/beta knot"/>
    <property type="match status" value="1"/>
</dbReference>
<dbReference type="InterPro" id="IPR001537">
    <property type="entry name" value="SpoU_MeTrfase"/>
</dbReference>
<evidence type="ECO:0000256" key="1">
    <source>
        <dbReference type="ARBA" id="ARBA00007228"/>
    </source>
</evidence>
<keyword evidence="5" id="KW-0819">tRNA processing</keyword>
<dbReference type="Proteomes" id="UP001209713">
    <property type="component" value="Unassembled WGS sequence"/>
</dbReference>
<keyword evidence="8" id="KW-1185">Reference proteome</keyword>
<dbReference type="PIRSF" id="PIRSF004808">
    <property type="entry name" value="LasT"/>
    <property type="match status" value="1"/>
</dbReference>
<evidence type="ECO:0000256" key="5">
    <source>
        <dbReference type="RuleBase" id="RU362024"/>
    </source>
</evidence>
<dbReference type="Pfam" id="PF00588">
    <property type="entry name" value="SpoU_methylase"/>
    <property type="match status" value="1"/>
</dbReference>
<dbReference type="EMBL" id="JAOVZB010000001">
    <property type="protein sequence ID" value="MCV2401448.1"/>
    <property type="molecule type" value="Genomic_DNA"/>
</dbReference>
<keyword evidence="3" id="KW-0808">Transferase</keyword>
<dbReference type="EC" id="2.1.1.200" evidence="5"/>
<comment type="catalytic activity">
    <reaction evidence="5">
        <text>cytidine(32) in tRNA + S-adenosyl-L-methionine = 2'-O-methylcytidine(32) in tRNA + S-adenosyl-L-homocysteine + H(+)</text>
        <dbReference type="Rhea" id="RHEA:42932"/>
        <dbReference type="Rhea" id="RHEA-COMP:10288"/>
        <dbReference type="Rhea" id="RHEA-COMP:10289"/>
        <dbReference type="ChEBI" id="CHEBI:15378"/>
        <dbReference type="ChEBI" id="CHEBI:57856"/>
        <dbReference type="ChEBI" id="CHEBI:59789"/>
        <dbReference type="ChEBI" id="CHEBI:74495"/>
        <dbReference type="ChEBI" id="CHEBI:82748"/>
        <dbReference type="EC" id="2.1.1.200"/>
    </reaction>
</comment>
<dbReference type="InterPro" id="IPR029026">
    <property type="entry name" value="tRNA_m1G_MTases_N"/>
</dbReference>
<dbReference type="NCBIfam" id="TIGR00050">
    <property type="entry name" value="rRNA_methyl_1"/>
    <property type="match status" value="1"/>
</dbReference>